<dbReference type="AlphaFoldDB" id="A0A5N6N165"/>
<evidence type="ECO:0000313" key="3">
    <source>
        <dbReference type="Proteomes" id="UP000326396"/>
    </source>
</evidence>
<reference evidence="2 3" key="1">
    <citation type="submission" date="2019-05" db="EMBL/GenBank/DDBJ databases">
        <title>Mikania micrantha, genome provides insights into the molecular mechanism of rapid growth.</title>
        <authorList>
            <person name="Liu B."/>
        </authorList>
    </citation>
    <scope>NUCLEOTIDE SEQUENCE [LARGE SCALE GENOMIC DNA]</scope>
    <source>
        <strain evidence="2">NLD-2019</strain>
        <tissue evidence="2">Leaf</tissue>
    </source>
</reference>
<gene>
    <name evidence="2" type="ORF">E3N88_28621</name>
</gene>
<evidence type="ECO:0000313" key="2">
    <source>
        <dbReference type="EMBL" id="KAD4180030.1"/>
    </source>
</evidence>
<proteinExistence type="predicted"/>
<keyword evidence="3" id="KW-1185">Reference proteome</keyword>
<accession>A0A5N6N165</accession>
<name>A0A5N6N165_9ASTR</name>
<dbReference type="Proteomes" id="UP000326396">
    <property type="component" value="Linkage Group LG4"/>
</dbReference>
<feature type="compositionally biased region" description="Basic and acidic residues" evidence="1">
    <location>
        <begin position="170"/>
        <end position="205"/>
    </location>
</feature>
<sequence>MLLWHNFPIYIPPSHQMDSFVGSYHLALHYAPEAEFGQLCGQFSKVTEMMLYRLAVQLVKRKVEEGDFGAEVEGWEVETGNVGAEFRGIESMIVMGVGTETVPIAQEASIEAVQFVFDINHQEEPEWMEWKEQVTQEVLVPEKENEYENPSSKLVLQAESKSDKDVVLGGKQVKDEDTREDFKANKEYARDKDKAMKIKEEEVYHKGRKPKFRDNGS</sequence>
<organism evidence="2 3">
    <name type="scientific">Mikania micrantha</name>
    <name type="common">bitter vine</name>
    <dbReference type="NCBI Taxonomy" id="192012"/>
    <lineage>
        <taxon>Eukaryota</taxon>
        <taxon>Viridiplantae</taxon>
        <taxon>Streptophyta</taxon>
        <taxon>Embryophyta</taxon>
        <taxon>Tracheophyta</taxon>
        <taxon>Spermatophyta</taxon>
        <taxon>Magnoliopsida</taxon>
        <taxon>eudicotyledons</taxon>
        <taxon>Gunneridae</taxon>
        <taxon>Pentapetalae</taxon>
        <taxon>asterids</taxon>
        <taxon>campanulids</taxon>
        <taxon>Asterales</taxon>
        <taxon>Asteraceae</taxon>
        <taxon>Asteroideae</taxon>
        <taxon>Heliantheae alliance</taxon>
        <taxon>Eupatorieae</taxon>
        <taxon>Mikania</taxon>
    </lineage>
</organism>
<evidence type="ECO:0000256" key="1">
    <source>
        <dbReference type="SAM" id="MobiDB-lite"/>
    </source>
</evidence>
<comment type="caution">
    <text evidence="2">The sequence shown here is derived from an EMBL/GenBank/DDBJ whole genome shotgun (WGS) entry which is preliminary data.</text>
</comment>
<protein>
    <submittedName>
        <fullName evidence="2">Uncharacterized protein</fullName>
    </submittedName>
</protein>
<dbReference type="EMBL" id="SZYD01000014">
    <property type="protein sequence ID" value="KAD4180030.1"/>
    <property type="molecule type" value="Genomic_DNA"/>
</dbReference>
<feature type="region of interest" description="Disordered" evidence="1">
    <location>
        <begin position="170"/>
        <end position="217"/>
    </location>
</feature>